<dbReference type="InParanoid" id="A0A0C3P5Z6"/>
<organism evidence="2 3">
    <name type="scientific">Pisolithus tinctorius Marx 270</name>
    <dbReference type="NCBI Taxonomy" id="870435"/>
    <lineage>
        <taxon>Eukaryota</taxon>
        <taxon>Fungi</taxon>
        <taxon>Dikarya</taxon>
        <taxon>Basidiomycota</taxon>
        <taxon>Agaricomycotina</taxon>
        <taxon>Agaricomycetes</taxon>
        <taxon>Agaricomycetidae</taxon>
        <taxon>Boletales</taxon>
        <taxon>Sclerodermatineae</taxon>
        <taxon>Pisolithaceae</taxon>
        <taxon>Pisolithus</taxon>
    </lineage>
</organism>
<gene>
    <name evidence="2" type="ORF">M404DRAFT_22520</name>
</gene>
<proteinExistence type="predicted"/>
<evidence type="ECO:0000313" key="3">
    <source>
        <dbReference type="Proteomes" id="UP000054217"/>
    </source>
</evidence>
<dbReference type="OrthoDB" id="10289150at2759"/>
<dbReference type="AlphaFoldDB" id="A0A0C3P5Z6"/>
<evidence type="ECO:0000313" key="2">
    <source>
        <dbReference type="EMBL" id="KIO08665.1"/>
    </source>
</evidence>
<feature type="region of interest" description="Disordered" evidence="1">
    <location>
        <begin position="72"/>
        <end position="91"/>
    </location>
</feature>
<sequence>MPELWRRLTRQEVLDAVPSGTLSPKLRKWADLGPAILQLPDDIKDRISQAAASKDDATLKCKWQANTERQVRLRAKHPKREEPCVPKPSIIEHNDVDSVDMHLYMQLPTVQEMQSCIAAFIDATGNEAL</sequence>
<dbReference type="EMBL" id="KN831956">
    <property type="protein sequence ID" value="KIO08665.1"/>
    <property type="molecule type" value="Genomic_DNA"/>
</dbReference>
<reference evidence="3" key="2">
    <citation type="submission" date="2015-01" db="EMBL/GenBank/DDBJ databases">
        <title>Evolutionary Origins and Diversification of the Mycorrhizal Mutualists.</title>
        <authorList>
            <consortium name="DOE Joint Genome Institute"/>
            <consortium name="Mycorrhizal Genomics Consortium"/>
            <person name="Kohler A."/>
            <person name="Kuo A."/>
            <person name="Nagy L.G."/>
            <person name="Floudas D."/>
            <person name="Copeland A."/>
            <person name="Barry K.W."/>
            <person name="Cichocki N."/>
            <person name="Veneault-Fourrey C."/>
            <person name="LaButti K."/>
            <person name="Lindquist E.A."/>
            <person name="Lipzen A."/>
            <person name="Lundell T."/>
            <person name="Morin E."/>
            <person name="Murat C."/>
            <person name="Riley R."/>
            <person name="Ohm R."/>
            <person name="Sun H."/>
            <person name="Tunlid A."/>
            <person name="Henrissat B."/>
            <person name="Grigoriev I.V."/>
            <person name="Hibbett D.S."/>
            <person name="Martin F."/>
        </authorList>
    </citation>
    <scope>NUCLEOTIDE SEQUENCE [LARGE SCALE GENOMIC DNA]</scope>
    <source>
        <strain evidence="3">Marx 270</strain>
    </source>
</reference>
<keyword evidence="3" id="KW-1185">Reference proteome</keyword>
<reference evidence="2 3" key="1">
    <citation type="submission" date="2014-04" db="EMBL/GenBank/DDBJ databases">
        <authorList>
            <consortium name="DOE Joint Genome Institute"/>
            <person name="Kuo A."/>
            <person name="Kohler A."/>
            <person name="Costa M.D."/>
            <person name="Nagy L.G."/>
            <person name="Floudas D."/>
            <person name="Copeland A."/>
            <person name="Barry K.W."/>
            <person name="Cichocki N."/>
            <person name="Veneault-Fourrey C."/>
            <person name="LaButti K."/>
            <person name="Lindquist E.A."/>
            <person name="Lipzen A."/>
            <person name="Lundell T."/>
            <person name="Morin E."/>
            <person name="Murat C."/>
            <person name="Sun H."/>
            <person name="Tunlid A."/>
            <person name="Henrissat B."/>
            <person name="Grigoriev I.V."/>
            <person name="Hibbett D.S."/>
            <person name="Martin F."/>
            <person name="Nordberg H.P."/>
            <person name="Cantor M.N."/>
            <person name="Hua S.X."/>
        </authorList>
    </citation>
    <scope>NUCLEOTIDE SEQUENCE [LARGE SCALE GENOMIC DNA]</scope>
    <source>
        <strain evidence="2 3">Marx 270</strain>
    </source>
</reference>
<dbReference type="Proteomes" id="UP000054217">
    <property type="component" value="Unassembled WGS sequence"/>
</dbReference>
<dbReference type="HOGENOM" id="CLU_1949692_0_0_1"/>
<name>A0A0C3P5Z6_PISTI</name>
<feature type="compositionally biased region" description="Basic and acidic residues" evidence="1">
    <location>
        <begin position="79"/>
        <end position="91"/>
    </location>
</feature>
<accession>A0A0C3P5Z6</accession>
<evidence type="ECO:0000256" key="1">
    <source>
        <dbReference type="SAM" id="MobiDB-lite"/>
    </source>
</evidence>
<protein>
    <submittedName>
        <fullName evidence="2">Uncharacterized protein</fullName>
    </submittedName>
</protein>